<dbReference type="AlphaFoldDB" id="A0AAW6TI35"/>
<dbReference type="RefSeq" id="WP_282715117.1">
    <property type="nucleotide sequence ID" value="NZ_JASCRY010000001.1"/>
</dbReference>
<reference evidence="1 2" key="1">
    <citation type="submission" date="2023-04" db="EMBL/GenBank/DDBJ databases">
        <title>Two novel species of Flavobacterium.</title>
        <authorList>
            <person name="Liu Q."/>
            <person name="Xin Y.-H."/>
        </authorList>
    </citation>
    <scope>NUCLEOTIDE SEQUENCE [LARGE SCALE GENOMIC DNA]</scope>
    <source>
        <strain evidence="1 2">LB2P87</strain>
    </source>
</reference>
<comment type="caution">
    <text evidence="1">The sequence shown here is derived from an EMBL/GenBank/DDBJ whole genome shotgun (WGS) entry which is preliminary data.</text>
</comment>
<sequence length="186" mass="21427">MKHMKKTIYVLILPLVVVIGLVFANREIKNETKPSPKPLSFADRKAHLVDDRKKWEASPDGIKYKEWEVSPEGKKVHASHDKIRKYIKAFTNMEAVVTSVTFQRANAKSSGPKWLIVKINGEEYMMQFIPKDFEQLKSLKVNDKIIVRSRSAGYSSNHPYLIISGDYIARNNKILFKRDFSKNKGC</sequence>
<organism evidence="1 2">
    <name type="scientific">Flavobacterium yafengii</name>
    <dbReference type="NCBI Taxonomy" id="3041253"/>
    <lineage>
        <taxon>Bacteria</taxon>
        <taxon>Pseudomonadati</taxon>
        <taxon>Bacteroidota</taxon>
        <taxon>Flavobacteriia</taxon>
        <taxon>Flavobacteriales</taxon>
        <taxon>Flavobacteriaceae</taxon>
        <taxon>Flavobacterium</taxon>
    </lineage>
</organism>
<gene>
    <name evidence="1" type="ORF">QLS97_06395</name>
</gene>
<name>A0AAW6TI35_9FLAO</name>
<evidence type="ECO:0000313" key="1">
    <source>
        <dbReference type="EMBL" id="MDI5949270.1"/>
    </source>
</evidence>
<proteinExistence type="predicted"/>
<dbReference type="Proteomes" id="UP001228643">
    <property type="component" value="Unassembled WGS sequence"/>
</dbReference>
<accession>A0AAW6TI35</accession>
<keyword evidence="2" id="KW-1185">Reference proteome</keyword>
<evidence type="ECO:0000313" key="2">
    <source>
        <dbReference type="Proteomes" id="UP001228643"/>
    </source>
</evidence>
<dbReference type="EMBL" id="JASCRY010000001">
    <property type="protein sequence ID" value="MDI5949270.1"/>
    <property type="molecule type" value="Genomic_DNA"/>
</dbReference>
<protein>
    <submittedName>
        <fullName evidence="1">Uncharacterized protein</fullName>
    </submittedName>
</protein>